<dbReference type="PANTHER" id="PTHR43689:SF8">
    <property type="entry name" value="ALPHA_BETA-HYDROLASES SUPERFAMILY PROTEIN"/>
    <property type="match status" value="1"/>
</dbReference>
<feature type="domain" description="AB hydrolase-1" evidence="1">
    <location>
        <begin position="20"/>
        <end position="241"/>
    </location>
</feature>
<dbReference type="SUPFAM" id="SSF53474">
    <property type="entry name" value="alpha/beta-Hydrolases"/>
    <property type="match status" value="1"/>
</dbReference>
<evidence type="ECO:0000313" key="2">
    <source>
        <dbReference type="EMBL" id="SCG46760.1"/>
    </source>
</evidence>
<sequence length="257" mass="28169">MTSPQAHLLSPGTDTGPCAVFVHGIEDTWRTWTRLSRCLGPQWRTVALDLPWRAGNDYRWRWSGGPGDWVGAGLEALGGRPFLLVGHSFGANAVLARLAAGEPRATAAVLAAPFFRPAEHRVTWETFDLSRETFQRQISDGMRLRLRRTAPPDVFEVMIARTCERIGPVGFLAVFEQYVASGHLPLSHVDIPAAILIGEADPGMFRPHMEALARRLPRATVAAGDDFDHFCHVNHAPEVARLIEELAAAGAGLRPTD</sequence>
<accession>A0A1C5HL63</accession>
<dbReference type="Proteomes" id="UP000198217">
    <property type="component" value="Chromosome I"/>
</dbReference>
<dbReference type="InterPro" id="IPR000073">
    <property type="entry name" value="AB_hydrolase_1"/>
</dbReference>
<dbReference type="Pfam" id="PF12697">
    <property type="entry name" value="Abhydrolase_6"/>
    <property type="match status" value="1"/>
</dbReference>
<protein>
    <submittedName>
        <fullName evidence="2">Pimeloyl-ACP methyl ester carboxylesterase</fullName>
    </submittedName>
</protein>
<proteinExistence type="predicted"/>
<dbReference type="EMBL" id="LT607750">
    <property type="protein sequence ID" value="SCG46760.1"/>
    <property type="molecule type" value="Genomic_DNA"/>
</dbReference>
<reference evidence="2 3" key="1">
    <citation type="submission" date="2016-06" db="EMBL/GenBank/DDBJ databases">
        <authorList>
            <person name="Kjaerup R.B."/>
            <person name="Dalgaard T.S."/>
            <person name="Juul-Madsen H.R."/>
        </authorList>
    </citation>
    <scope>NUCLEOTIDE SEQUENCE [LARGE SCALE GENOMIC DNA]</scope>
    <source>
        <strain evidence="2 3">DSM 43904</strain>
    </source>
</reference>
<dbReference type="Gene3D" id="3.40.50.1820">
    <property type="entry name" value="alpha/beta hydrolase"/>
    <property type="match status" value="1"/>
</dbReference>
<dbReference type="PANTHER" id="PTHR43689">
    <property type="entry name" value="HYDROLASE"/>
    <property type="match status" value="1"/>
</dbReference>
<gene>
    <name evidence="2" type="ORF">GA0070609_1827</name>
</gene>
<organism evidence="2 3">
    <name type="scientific">Micromonospora echinaurantiaca</name>
    <dbReference type="NCBI Taxonomy" id="47857"/>
    <lineage>
        <taxon>Bacteria</taxon>
        <taxon>Bacillati</taxon>
        <taxon>Actinomycetota</taxon>
        <taxon>Actinomycetes</taxon>
        <taxon>Micromonosporales</taxon>
        <taxon>Micromonosporaceae</taxon>
        <taxon>Micromonospora</taxon>
    </lineage>
</organism>
<dbReference type="AlphaFoldDB" id="A0A1C5HL63"/>
<evidence type="ECO:0000259" key="1">
    <source>
        <dbReference type="Pfam" id="PF12697"/>
    </source>
</evidence>
<keyword evidence="3" id="KW-1185">Reference proteome</keyword>
<evidence type="ECO:0000313" key="3">
    <source>
        <dbReference type="Proteomes" id="UP000198217"/>
    </source>
</evidence>
<dbReference type="InterPro" id="IPR029058">
    <property type="entry name" value="AB_hydrolase_fold"/>
</dbReference>
<dbReference type="GO" id="GO:0003824">
    <property type="term" value="F:catalytic activity"/>
    <property type="evidence" value="ECO:0007669"/>
    <property type="project" value="UniProtKB-ARBA"/>
</dbReference>
<dbReference type="RefSeq" id="WP_088993397.1">
    <property type="nucleotide sequence ID" value="NZ_LT607750.1"/>
</dbReference>
<name>A0A1C5HL63_9ACTN</name>